<comment type="subcellular location">
    <subcellularLocation>
        <location evidence="4">Peroxisome membrane</location>
    </subcellularLocation>
</comment>
<evidence type="ECO:0000256" key="5">
    <source>
        <dbReference type="SAM" id="Coils"/>
    </source>
</evidence>
<dbReference type="PANTHER" id="PTHR12652">
    <property type="entry name" value="PEROXISOMAL BIOGENESIS FACTOR 11"/>
    <property type="match status" value="1"/>
</dbReference>
<dbReference type="RefSeq" id="XP_004344055.1">
    <property type="nucleotide sequence ID" value="XM_004344005.1"/>
</dbReference>
<evidence type="ECO:0000313" key="7">
    <source>
        <dbReference type="EMBL" id="ELR20652.1"/>
    </source>
</evidence>
<evidence type="ECO:0000313" key="8">
    <source>
        <dbReference type="Proteomes" id="UP000011083"/>
    </source>
</evidence>
<evidence type="ECO:0000256" key="6">
    <source>
        <dbReference type="SAM" id="Phobius"/>
    </source>
</evidence>
<dbReference type="EMBL" id="KB007909">
    <property type="protein sequence ID" value="ELR20652.1"/>
    <property type="molecule type" value="Genomic_DNA"/>
</dbReference>
<dbReference type="GO" id="GO:0005778">
    <property type="term" value="C:peroxisomal membrane"/>
    <property type="evidence" value="ECO:0007669"/>
    <property type="project" value="UniProtKB-SubCell"/>
</dbReference>
<gene>
    <name evidence="7" type="ORF">ACA1_053960</name>
</gene>
<keyword evidence="8" id="KW-1185">Reference proteome</keyword>
<evidence type="ECO:0000256" key="3">
    <source>
        <dbReference type="ARBA" id="ARBA00023140"/>
    </source>
</evidence>
<accession>L8H615</accession>
<sequence>MSLSKSCKFLAATDGRDKLYKFFHYGARFLSWFCLNTANNAQWAKYWSNIDSVMSDGRKLLRLFKFLSEIEKLGTIREARPMLLVANLLKTLGMAGYFFFNNLSWAMKFNIVSGDEKKWGKLSFWAWTVGLLFALVLDVVKYRENSRRQQKALASSSQTELAQLKKEQRELEYAMIREVANLQISTSLVEINPIKSAGVVGLAGVVEAGLASYQIWKKC</sequence>
<proteinExistence type="predicted"/>
<dbReference type="PANTHER" id="PTHR12652:SF50">
    <property type="entry name" value="PEROXIN 11"/>
    <property type="match status" value="1"/>
</dbReference>
<organism evidence="7 8">
    <name type="scientific">Acanthamoeba castellanii (strain ATCC 30010 / Neff)</name>
    <dbReference type="NCBI Taxonomy" id="1257118"/>
    <lineage>
        <taxon>Eukaryota</taxon>
        <taxon>Amoebozoa</taxon>
        <taxon>Discosea</taxon>
        <taxon>Longamoebia</taxon>
        <taxon>Centramoebida</taxon>
        <taxon>Acanthamoebidae</taxon>
        <taxon>Acanthamoeba</taxon>
    </lineage>
</organism>
<keyword evidence="6" id="KW-1133">Transmembrane helix</keyword>
<evidence type="ECO:0000256" key="2">
    <source>
        <dbReference type="ARBA" id="ARBA00023136"/>
    </source>
</evidence>
<dbReference type="Proteomes" id="UP000011083">
    <property type="component" value="Unassembled WGS sequence"/>
</dbReference>
<protein>
    <submittedName>
        <fullName evidence="7">Glycosomal membrane protein</fullName>
    </submittedName>
</protein>
<dbReference type="OMA" id="LYWFYDN"/>
<dbReference type="InterPro" id="IPR008733">
    <property type="entry name" value="PEX11"/>
</dbReference>
<feature type="coiled-coil region" evidence="5">
    <location>
        <begin position="147"/>
        <end position="174"/>
    </location>
</feature>
<keyword evidence="3" id="KW-0576">Peroxisome</keyword>
<feature type="transmembrane region" description="Helical" evidence="6">
    <location>
        <begin position="82"/>
        <end position="100"/>
    </location>
</feature>
<dbReference type="Pfam" id="PF05648">
    <property type="entry name" value="PEX11"/>
    <property type="match status" value="1"/>
</dbReference>
<evidence type="ECO:0000256" key="1">
    <source>
        <dbReference type="ARBA" id="ARBA00022593"/>
    </source>
</evidence>
<dbReference type="STRING" id="1257118.L8H615"/>
<keyword evidence="5" id="KW-0175">Coiled coil</keyword>
<name>L8H615_ACACF</name>
<dbReference type="GeneID" id="14921520"/>
<evidence type="ECO:0000256" key="4">
    <source>
        <dbReference type="ARBA" id="ARBA00046271"/>
    </source>
</evidence>
<feature type="transmembrane region" description="Helical" evidence="6">
    <location>
        <begin position="122"/>
        <end position="140"/>
    </location>
</feature>
<dbReference type="KEGG" id="acan:ACA1_053960"/>
<keyword evidence="2 6" id="KW-0472">Membrane</keyword>
<dbReference type="OrthoDB" id="411017at2759"/>
<keyword evidence="6" id="KW-0812">Transmembrane</keyword>
<dbReference type="GO" id="GO:0016559">
    <property type="term" value="P:peroxisome fission"/>
    <property type="evidence" value="ECO:0007669"/>
    <property type="project" value="InterPro"/>
</dbReference>
<dbReference type="AlphaFoldDB" id="L8H615"/>
<dbReference type="VEuPathDB" id="AmoebaDB:ACA1_053960"/>
<reference evidence="7 8" key="1">
    <citation type="journal article" date="2013" name="Genome Biol.">
        <title>Genome of Acanthamoeba castellanii highlights extensive lateral gene transfer and early evolution of tyrosine kinase signaling.</title>
        <authorList>
            <person name="Clarke M."/>
            <person name="Lohan A.J."/>
            <person name="Liu B."/>
            <person name="Lagkouvardos I."/>
            <person name="Roy S."/>
            <person name="Zafar N."/>
            <person name="Bertelli C."/>
            <person name="Schilde C."/>
            <person name="Kianianmomeni A."/>
            <person name="Burglin T.R."/>
            <person name="Frech C."/>
            <person name="Turcotte B."/>
            <person name="Kopec K.O."/>
            <person name="Synnott J.M."/>
            <person name="Choo C."/>
            <person name="Paponov I."/>
            <person name="Finkler A."/>
            <person name="Soon Heng Tan C."/>
            <person name="Hutchins A.P."/>
            <person name="Weinmeier T."/>
            <person name="Rattei T."/>
            <person name="Chu J.S."/>
            <person name="Gimenez G."/>
            <person name="Irimia M."/>
            <person name="Rigden D.J."/>
            <person name="Fitzpatrick D.A."/>
            <person name="Lorenzo-Morales J."/>
            <person name="Bateman A."/>
            <person name="Chiu C.H."/>
            <person name="Tang P."/>
            <person name="Hegemann P."/>
            <person name="Fromm H."/>
            <person name="Raoult D."/>
            <person name="Greub G."/>
            <person name="Miranda-Saavedra D."/>
            <person name="Chen N."/>
            <person name="Nash P."/>
            <person name="Ginger M.L."/>
            <person name="Horn M."/>
            <person name="Schaap P."/>
            <person name="Caler L."/>
            <person name="Loftus B."/>
        </authorList>
    </citation>
    <scope>NUCLEOTIDE SEQUENCE [LARGE SCALE GENOMIC DNA]</scope>
    <source>
        <strain evidence="7 8">Neff</strain>
    </source>
</reference>
<keyword evidence="1" id="KW-0962">Peroxisome biogenesis</keyword>